<protein>
    <submittedName>
        <fullName evidence="1">Uncharacterized protein</fullName>
    </submittedName>
</protein>
<name>A0A1M7CJR9_9BACT</name>
<accession>A0A1M7CJR9</accession>
<proteinExistence type="predicted"/>
<evidence type="ECO:0000313" key="1">
    <source>
        <dbReference type="EMBL" id="SHL67521.1"/>
    </source>
</evidence>
<sequence>MPKNLLNDLQKLLASAPVLLRDRICKECDWSVSTYYRKSKPLGYFKNKSSLPASISNAEKEMIKRAAKEIKDALNRDLDKILK</sequence>
<reference evidence="1 2" key="1">
    <citation type="submission" date="2016-11" db="EMBL/GenBank/DDBJ databases">
        <authorList>
            <person name="Jaros S."/>
            <person name="Januszkiewicz K."/>
            <person name="Wedrychowicz H."/>
        </authorList>
    </citation>
    <scope>NUCLEOTIDE SEQUENCE [LARGE SCALE GENOMIC DNA]</scope>
    <source>
        <strain evidence="1 2">DSM 27406</strain>
    </source>
</reference>
<organism evidence="1 2">
    <name type="scientific">Chitinophaga jiangningensis</name>
    <dbReference type="NCBI Taxonomy" id="1419482"/>
    <lineage>
        <taxon>Bacteria</taxon>
        <taxon>Pseudomonadati</taxon>
        <taxon>Bacteroidota</taxon>
        <taxon>Chitinophagia</taxon>
        <taxon>Chitinophagales</taxon>
        <taxon>Chitinophagaceae</taxon>
        <taxon>Chitinophaga</taxon>
    </lineage>
</organism>
<dbReference type="STRING" id="1419482.SAMN05444266_104360"/>
<gene>
    <name evidence="1" type="ORF">SAMN05444266_104360</name>
</gene>
<evidence type="ECO:0000313" key="2">
    <source>
        <dbReference type="Proteomes" id="UP000184420"/>
    </source>
</evidence>
<keyword evidence="2" id="KW-1185">Reference proteome</keyword>
<dbReference type="Proteomes" id="UP000184420">
    <property type="component" value="Unassembled WGS sequence"/>
</dbReference>
<dbReference type="EMBL" id="FRBL01000004">
    <property type="protein sequence ID" value="SHL67521.1"/>
    <property type="molecule type" value="Genomic_DNA"/>
</dbReference>
<dbReference type="AlphaFoldDB" id="A0A1M7CJR9"/>